<reference evidence="1" key="1">
    <citation type="submission" date="2014-11" db="EMBL/GenBank/DDBJ databases">
        <authorList>
            <person name="Amaro Gonzalez C."/>
        </authorList>
    </citation>
    <scope>NUCLEOTIDE SEQUENCE</scope>
</reference>
<dbReference type="EMBL" id="GBXM01035116">
    <property type="protein sequence ID" value="JAH73461.1"/>
    <property type="molecule type" value="Transcribed_RNA"/>
</dbReference>
<name>A0A0E9V644_ANGAN</name>
<dbReference type="AlphaFoldDB" id="A0A0E9V644"/>
<reference evidence="1" key="2">
    <citation type="journal article" date="2015" name="Fish Shellfish Immunol.">
        <title>Early steps in the European eel (Anguilla anguilla)-Vibrio vulnificus interaction in the gills: Role of the RtxA13 toxin.</title>
        <authorList>
            <person name="Callol A."/>
            <person name="Pajuelo D."/>
            <person name="Ebbesson L."/>
            <person name="Teles M."/>
            <person name="MacKenzie S."/>
            <person name="Amaro C."/>
        </authorList>
    </citation>
    <scope>NUCLEOTIDE SEQUENCE</scope>
</reference>
<sequence length="41" mass="4619">MLLKPGLEMNILYIPLQLIKKGAMILSTKGFDQVQLQTMAQ</sequence>
<evidence type="ECO:0000313" key="1">
    <source>
        <dbReference type="EMBL" id="JAH73461.1"/>
    </source>
</evidence>
<protein>
    <submittedName>
        <fullName evidence="1">Uncharacterized protein</fullName>
    </submittedName>
</protein>
<accession>A0A0E9V644</accession>
<organism evidence="1">
    <name type="scientific">Anguilla anguilla</name>
    <name type="common">European freshwater eel</name>
    <name type="synonym">Muraena anguilla</name>
    <dbReference type="NCBI Taxonomy" id="7936"/>
    <lineage>
        <taxon>Eukaryota</taxon>
        <taxon>Metazoa</taxon>
        <taxon>Chordata</taxon>
        <taxon>Craniata</taxon>
        <taxon>Vertebrata</taxon>
        <taxon>Euteleostomi</taxon>
        <taxon>Actinopterygii</taxon>
        <taxon>Neopterygii</taxon>
        <taxon>Teleostei</taxon>
        <taxon>Anguilliformes</taxon>
        <taxon>Anguillidae</taxon>
        <taxon>Anguilla</taxon>
    </lineage>
</organism>
<proteinExistence type="predicted"/>